<accession>V4AS31</accession>
<organism evidence="6 7">
    <name type="scientific">Lottia gigantea</name>
    <name type="common">Giant owl limpet</name>
    <dbReference type="NCBI Taxonomy" id="225164"/>
    <lineage>
        <taxon>Eukaryota</taxon>
        <taxon>Metazoa</taxon>
        <taxon>Spiralia</taxon>
        <taxon>Lophotrochozoa</taxon>
        <taxon>Mollusca</taxon>
        <taxon>Gastropoda</taxon>
        <taxon>Patellogastropoda</taxon>
        <taxon>Lottioidea</taxon>
        <taxon>Lottiidae</taxon>
        <taxon>Lottia</taxon>
    </lineage>
</organism>
<dbReference type="SUPFAM" id="SSF48726">
    <property type="entry name" value="Immunoglobulin"/>
    <property type="match status" value="3"/>
</dbReference>
<dbReference type="RefSeq" id="XP_009052874.1">
    <property type="nucleotide sequence ID" value="XM_009054626.1"/>
</dbReference>
<dbReference type="GeneID" id="20231265"/>
<evidence type="ECO:0000259" key="5">
    <source>
        <dbReference type="PROSITE" id="PS50835"/>
    </source>
</evidence>
<dbReference type="STRING" id="225164.V4AS31"/>
<dbReference type="InterPro" id="IPR013783">
    <property type="entry name" value="Ig-like_fold"/>
</dbReference>
<keyword evidence="1" id="KW-0732">Signal</keyword>
<evidence type="ECO:0000256" key="1">
    <source>
        <dbReference type="ARBA" id="ARBA00022729"/>
    </source>
</evidence>
<keyword evidence="4" id="KW-0393">Immunoglobulin domain</keyword>
<dbReference type="SMART" id="SM00409">
    <property type="entry name" value="IG"/>
    <property type="match status" value="3"/>
</dbReference>
<feature type="domain" description="Ig-like" evidence="5">
    <location>
        <begin position="1"/>
        <end position="57"/>
    </location>
</feature>
<feature type="domain" description="Ig-like" evidence="5">
    <location>
        <begin position="153"/>
        <end position="244"/>
    </location>
</feature>
<proteinExistence type="predicted"/>
<evidence type="ECO:0000256" key="3">
    <source>
        <dbReference type="ARBA" id="ARBA00023157"/>
    </source>
</evidence>
<dbReference type="PANTHER" id="PTHR12231">
    <property type="entry name" value="CTX-RELATED TYPE I TRANSMEMBRANE PROTEIN"/>
    <property type="match status" value="1"/>
</dbReference>
<evidence type="ECO:0000256" key="2">
    <source>
        <dbReference type="ARBA" id="ARBA00022737"/>
    </source>
</evidence>
<evidence type="ECO:0000256" key="4">
    <source>
        <dbReference type="ARBA" id="ARBA00023319"/>
    </source>
</evidence>
<dbReference type="InterPro" id="IPR007110">
    <property type="entry name" value="Ig-like_dom"/>
</dbReference>
<dbReference type="Proteomes" id="UP000030746">
    <property type="component" value="Unassembled WGS sequence"/>
</dbReference>
<dbReference type="PROSITE" id="PS50835">
    <property type="entry name" value="IG_LIKE"/>
    <property type="match status" value="3"/>
</dbReference>
<dbReference type="InterPro" id="IPR051170">
    <property type="entry name" value="Neural/epithelial_adhesion"/>
</dbReference>
<evidence type="ECO:0000313" key="7">
    <source>
        <dbReference type="Proteomes" id="UP000030746"/>
    </source>
</evidence>
<dbReference type="OMA" id="RRSHYIR"/>
<dbReference type="EMBL" id="KB201459">
    <property type="protein sequence ID" value="ESO96521.1"/>
    <property type="molecule type" value="Genomic_DNA"/>
</dbReference>
<dbReference type="InterPro" id="IPR036179">
    <property type="entry name" value="Ig-like_dom_sf"/>
</dbReference>
<evidence type="ECO:0000313" key="6">
    <source>
        <dbReference type="EMBL" id="ESO96521.1"/>
    </source>
</evidence>
<dbReference type="FunFam" id="2.60.40.10:FF:000612">
    <property type="entry name" value="palladin isoform X1"/>
    <property type="match status" value="1"/>
</dbReference>
<reference evidence="6 7" key="1">
    <citation type="journal article" date="2013" name="Nature">
        <title>Insights into bilaterian evolution from three spiralian genomes.</title>
        <authorList>
            <person name="Simakov O."/>
            <person name="Marletaz F."/>
            <person name="Cho S.J."/>
            <person name="Edsinger-Gonzales E."/>
            <person name="Havlak P."/>
            <person name="Hellsten U."/>
            <person name="Kuo D.H."/>
            <person name="Larsson T."/>
            <person name="Lv J."/>
            <person name="Arendt D."/>
            <person name="Savage R."/>
            <person name="Osoegawa K."/>
            <person name="de Jong P."/>
            <person name="Grimwood J."/>
            <person name="Chapman J.A."/>
            <person name="Shapiro H."/>
            <person name="Aerts A."/>
            <person name="Otillar R.P."/>
            <person name="Terry A.Y."/>
            <person name="Boore J.L."/>
            <person name="Grigoriev I.V."/>
            <person name="Lindberg D.R."/>
            <person name="Seaver E.C."/>
            <person name="Weisblat D.A."/>
            <person name="Putnam N.H."/>
            <person name="Rokhsar D.S."/>
        </authorList>
    </citation>
    <scope>NUCLEOTIDE SEQUENCE [LARGE SCALE GENOMIC DNA]</scope>
</reference>
<dbReference type="InterPro" id="IPR003598">
    <property type="entry name" value="Ig_sub2"/>
</dbReference>
<keyword evidence="3" id="KW-1015">Disulfide bond</keyword>
<dbReference type="CTD" id="20231265"/>
<dbReference type="KEGG" id="lgi:LOTGIDRAFT_115778"/>
<dbReference type="SMART" id="SM00408">
    <property type="entry name" value="IGc2"/>
    <property type="match status" value="2"/>
</dbReference>
<dbReference type="PANTHER" id="PTHR12231:SF218">
    <property type="entry name" value="MICROFIBRILLAR-ASSOCIATED PROTEIN 3-LIKE"/>
    <property type="match status" value="1"/>
</dbReference>
<protein>
    <recommendedName>
        <fullName evidence="5">Ig-like domain-containing protein</fullName>
    </recommendedName>
</protein>
<dbReference type="Pfam" id="PF13927">
    <property type="entry name" value="Ig_3"/>
    <property type="match status" value="2"/>
</dbReference>
<dbReference type="OrthoDB" id="3666223at2759"/>
<gene>
    <name evidence="6" type="ORF">LOTGIDRAFT_115778</name>
</gene>
<sequence>MYYRWEREDYGLPSNVTFDDSMRIMIIHNAKLEDSGTYTCHVRRGKSNTAKKTILLSVEAKPYFMFPLKNQHLDKGVKISWKCLTIAVPRATYTWYKDTKILTAVPGDYEVKGNVLTIESVDKQHEGMYQCRAENTHGVIFSSAQLRILSFPPSFSKHPVKSTVATEGGNITLICSPEGAPFPTITWQKDGSEMGLSVGSSNGKHIFMPNGNLIITQLSQSDSGEYTCTATNDLGSDTSSATIYITSKYNDIK</sequence>
<dbReference type="Gene3D" id="2.60.40.10">
    <property type="entry name" value="Immunoglobulins"/>
    <property type="match status" value="3"/>
</dbReference>
<keyword evidence="2" id="KW-0677">Repeat</keyword>
<dbReference type="AlphaFoldDB" id="V4AS31"/>
<dbReference type="GO" id="GO:0043005">
    <property type="term" value="C:neuron projection"/>
    <property type="evidence" value="ECO:0007669"/>
    <property type="project" value="TreeGrafter"/>
</dbReference>
<dbReference type="HOGENOM" id="CLU_1179903_0_0_1"/>
<feature type="domain" description="Ig-like" evidence="5">
    <location>
        <begin position="62"/>
        <end position="147"/>
    </location>
</feature>
<name>V4AS31_LOTGI</name>
<keyword evidence="7" id="KW-1185">Reference proteome</keyword>
<dbReference type="InterPro" id="IPR003599">
    <property type="entry name" value="Ig_sub"/>
</dbReference>